<dbReference type="AlphaFoldDB" id="I0JIZ6"/>
<accession>I0JIZ6</accession>
<dbReference type="Proteomes" id="UP000007397">
    <property type="component" value="Chromosome"/>
</dbReference>
<dbReference type="Pfam" id="PF03358">
    <property type="entry name" value="FMN_red"/>
    <property type="match status" value="1"/>
</dbReference>
<evidence type="ECO:0000259" key="1">
    <source>
        <dbReference type="Pfam" id="PF03358"/>
    </source>
</evidence>
<protein>
    <recommendedName>
        <fullName evidence="1">NADPH-dependent FMN reductase-like domain-containing protein</fullName>
    </recommendedName>
</protein>
<keyword evidence="3" id="KW-1185">Reference proteome</keyword>
<dbReference type="EMBL" id="HE717023">
    <property type="protein sequence ID" value="CCG44114.1"/>
    <property type="molecule type" value="Genomic_DNA"/>
</dbReference>
<dbReference type="GO" id="GO:0016491">
    <property type="term" value="F:oxidoreductase activity"/>
    <property type="evidence" value="ECO:0007669"/>
    <property type="project" value="InterPro"/>
</dbReference>
<organism evidence="2 3">
    <name type="scientific">Halobacillus halophilus (strain ATCC 35676 / DSM 2266 / JCM 20832 / KCTC 3685 / LMG 17431 / NBRC 102448 / NCIMB 2269)</name>
    <name type="common">Sporosarcina halophila</name>
    <dbReference type="NCBI Taxonomy" id="866895"/>
    <lineage>
        <taxon>Bacteria</taxon>
        <taxon>Bacillati</taxon>
        <taxon>Bacillota</taxon>
        <taxon>Bacilli</taxon>
        <taxon>Bacillales</taxon>
        <taxon>Bacillaceae</taxon>
        <taxon>Halobacillus</taxon>
    </lineage>
</organism>
<dbReference type="HOGENOM" id="CLU_082329_0_0_9"/>
<feature type="domain" description="NADPH-dependent FMN reductase-like" evidence="1">
    <location>
        <begin position="6"/>
        <end position="152"/>
    </location>
</feature>
<gene>
    <name evidence="2" type="ordered locus">HBHAL_1749</name>
</gene>
<reference evidence="2 3" key="1">
    <citation type="journal article" date="2013" name="Environ. Microbiol.">
        <title>Chloride and organic osmolytes: a hybrid strategy to cope with elevated salinities by the moderately halophilic, chloride-dependent bacterium Halobacillus halophilus.</title>
        <authorList>
            <person name="Saum S.H."/>
            <person name="Pfeiffer F."/>
            <person name="Palm P."/>
            <person name="Rampp M."/>
            <person name="Schuster S.C."/>
            <person name="Muller V."/>
            <person name="Oesterhelt D."/>
        </authorList>
    </citation>
    <scope>NUCLEOTIDE SEQUENCE [LARGE SCALE GENOMIC DNA]</scope>
    <source>
        <strain evidence="3">ATCC 35676 / DSM 2266 / JCM 20832 / KCTC 3685 / LMG 17431 / NBRC 102448 / NCIMB 2269</strain>
    </source>
</reference>
<dbReference type="eggNOG" id="COG0655">
    <property type="taxonomic scope" value="Bacteria"/>
</dbReference>
<name>I0JIZ6_HALH3</name>
<dbReference type="KEGG" id="hhd:HBHAL_1749"/>
<dbReference type="STRING" id="866895.HBHAL_1749"/>
<evidence type="ECO:0000313" key="2">
    <source>
        <dbReference type="EMBL" id="CCG44114.1"/>
    </source>
</evidence>
<dbReference type="SUPFAM" id="SSF52218">
    <property type="entry name" value="Flavoproteins"/>
    <property type="match status" value="1"/>
</dbReference>
<dbReference type="InterPro" id="IPR005025">
    <property type="entry name" value="FMN_Rdtase-like_dom"/>
</dbReference>
<evidence type="ECO:0000313" key="3">
    <source>
        <dbReference type="Proteomes" id="UP000007397"/>
    </source>
</evidence>
<proteinExistence type="predicted"/>
<dbReference type="Gene3D" id="3.40.50.360">
    <property type="match status" value="1"/>
</dbReference>
<dbReference type="InterPro" id="IPR029039">
    <property type="entry name" value="Flavoprotein-like_sf"/>
</dbReference>
<sequence>MMSKLKALFINTSLKKSEEPSNTQALWEEVEKIYDKKEVEYESLRLADYHIPPGISADLGGGDEWPQVLEKIKASDILIVGSPIWLGQQSSIATTLIERLNGSGSETNEKGQPIFYNKVAGIVITGNEDGAKKVAESILYRLAALGFTIPPNVDAYWVGEAGPGPSYMEAEGIQNDFTKSRVKMLGYNTTHLAEIYRNHPIPAEGNTTE</sequence>
<dbReference type="PATRIC" id="fig|866895.3.peg.747"/>